<gene>
    <name evidence="5" type="ORF">ACFSB2_01475</name>
</gene>
<comment type="similarity">
    <text evidence="1">Belongs to the GerABKA family.</text>
</comment>
<dbReference type="PANTHER" id="PTHR22550:SF5">
    <property type="entry name" value="LEUCINE ZIPPER PROTEIN 4"/>
    <property type="match status" value="1"/>
</dbReference>
<evidence type="ECO:0000256" key="3">
    <source>
        <dbReference type="SAM" id="MobiDB-lite"/>
    </source>
</evidence>
<feature type="transmembrane region" description="Helical" evidence="4">
    <location>
        <begin position="404"/>
        <end position="422"/>
    </location>
</feature>
<protein>
    <submittedName>
        <fullName evidence="5">Spore germination protein</fullName>
    </submittedName>
</protein>
<feature type="transmembrane region" description="Helical" evidence="4">
    <location>
        <begin position="308"/>
        <end position="330"/>
    </location>
</feature>
<name>A0ABW4JBX7_9BACL</name>
<dbReference type="InterPro" id="IPR050768">
    <property type="entry name" value="UPF0353/GerABKA_families"/>
</dbReference>
<evidence type="ECO:0000256" key="2">
    <source>
        <dbReference type="ARBA" id="ARBA00023136"/>
    </source>
</evidence>
<dbReference type="Pfam" id="PF03323">
    <property type="entry name" value="GerA"/>
    <property type="match status" value="1"/>
</dbReference>
<feature type="compositionally biased region" description="Polar residues" evidence="3">
    <location>
        <begin position="16"/>
        <end position="25"/>
    </location>
</feature>
<keyword evidence="4" id="KW-0812">Transmembrane</keyword>
<reference evidence="6" key="1">
    <citation type="journal article" date="2019" name="Int. J. Syst. Evol. Microbiol.">
        <title>The Global Catalogue of Microorganisms (GCM) 10K type strain sequencing project: providing services to taxonomists for standard genome sequencing and annotation.</title>
        <authorList>
            <consortium name="The Broad Institute Genomics Platform"/>
            <consortium name="The Broad Institute Genome Sequencing Center for Infectious Disease"/>
            <person name="Wu L."/>
            <person name="Ma J."/>
        </authorList>
    </citation>
    <scope>NUCLEOTIDE SEQUENCE [LARGE SCALE GENOMIC DNA]</scope>
    <source>
        <strain evidence="6">CGMCC 1.12286</strain>
    </source>
</reference>
<feature type="region of interest" description="Disordered" evidence="3">
    <location>
        <begin position="1"/>
        <end position="26"/>
    </location>
</feature>
<dbReference type="EMBL" id="JBHUCX010000004">
    <property type="protein sequence ID" value="MFD1673393.1"/>
    <property type="molecule type" value="Genomic_DNA"/>
</dbReference>
<evidence type="ECO:0000256" key="4">
    <source>
        <dbReference type="SAM" id="Phobius"/>
    </source>
</evidence>
<evidence type="ECO:0000256" key="1">
    <source>
        <dbReference type="ARBA" id="ARBA00005278"/>
    </source>
</evidence>
<keyword evidence="6" id="KW-1185">Reference proteome</keyword>
<accession>A0ABW4JBX7</accession>
<proteinExistence type="inferred from homology"/>
<dbReference type="Proteomes" id="UP001597079">
    <property type="component" value="Unassembled WGS sequence"/>
</dbReference>
<keyword evidence="4" id="KW-1133">Transmembrane helix</keyword>
<feature type="transmembrane region" description="Helical" evidence="4">
    <location>
        <begin position="434"/>
        <end position="456"/>
    </location>
</feature>
<dbReference type="RefSeq" id="WP_377940776.1">
    <property type="nucleotide sequence ID" value="NZ_JBHUCX010000004.1"/>
</dbReference>
<keyword evidence="2 4" id="KW-0472">Membrane</keyword>
<sequence>MHVDRPRLKLRHHRNPSLSTPTKGSVQYRGDVNETVSAVSSHLGESDDFVVRSFHVAGRHCAFLFYDSICDRDVVDKSIRSLLHYHYPKRMHMAFESYILDRVLTGVNLNLASDLHEILRPLTNGDLVILIERVSNVIVIPARSVEHRTPEQPTVEVTTRGSQISFVENYQTNVGLIRANLACANLSVKEYKLGERSRRTVAMVYLSDVANPSLVRRLQEKISRVNTDVVVGSATVEQSLSEHPWSPFPMSRVTQRIDAVTREVVQGKVVLIVDGDPCVLLYPVTIQDFFQTSEDYMRSTWEATLIRGLRVIALLLSLYLPAMYVAFVDFNPELLPKVLGMQIAQSREGVPFSAFVEVVLMQIVVEILREATLRMPRQLGQTISIVGGLVVGEATVQAGLVSNILIIVVSLTAISFFVIPSYEFTNLLRIGSWITLLASAVFGFYGVLLVSLWFLYEVVSLRSFGTPYLAPMDGEYIRDLFVDGLIRYPLKLLQKRAEHNKPVDDKGAES</sequence>
<evidence type="ECO:0000313" key="6">
    <source>
        <dbReference type="Proteomes" id="UP001597079"/>
    </source>
</evidence>
<evidence type="ECO:0000313" key="5">
    <source>
        <dbReference type="EMBL" id="MFD1673393.1"/>
    </source>
</evidence>
<dbReference type="InterPro" id="IPR004995">
    <property type="entry name" value="Spore_Ger"/>
</dbReference>
<dbReference type="PANTHER" id="PTHR22550">
    <property type="entry name" value="SPORE GERMINATION PROTEIN"/>
    <property type="match status" value="1"/>
</dbReference>
<organism evidence="5 6">
    <name type="scientific">Alicyclobacillus fodiniaquatilis</name>
    <dbReference type="NCBI Taxonomy" id="1661150"/>
    <lineage>
        <taxon>Bacteria</taxon>
        <taxon>Bacillati</taxon>
        <taxon>Bacillota</taxon>
        <taxon>Bacilli</taxon>
        <taxon>Bacillales</taxon>
        <taxon>Alicyclobacillaceae</taxon>
        <taxon>Alicyclobacillus</taxon>
    </lineage>
</organism>
<comment type="caution">
    <text evidence="5">The sequence shown here is derived from an EMBL/GenBank/DDBJ whole genome shotgun (WGS) entry which is preliminary data.</text>
</comment>
<dbReference type="PIRSF" id="PIRSF005690">
    <property type="entry name" value="GerBA"/>
    <property type="match status" value="1"/>
</dbReference>